<evidence type="ECO:0000313" key="10">
    <source>
        <dbReference type="Proteomes" id="UP000664882"/>
    </source>
</evidence>
<dbReference type="HAMAP" id="MF_01374">
    <property type="entry name" value="Glyoxalase_2"/>
    <property type="match status" value="1"/>
</dbReference>
<dbReference type="InterPro" id="IPR017782">
    <property type="entry name" value="Hydroxyacylglutathione_Hdrlase"/>
</dbReference>
<feature type="binding site" evidence="7">
    <location>
        <position position="137"/>
    </location>
    <ligand>
        <name>Zn(2+)</name>
        <dbReference type="ChEBI" id="CHEBI:29105"/>
        <label>1</label>
    </ligand>
</feature>
<feature type="binding site" evidence="7">
    <location>
        <position position="56"/>
    </location>
    <ligand>
        <name>Zn(2+)</name>
        <dbReference type="ChEBI" id="CHEBI:29105"/>
        <label>2</label>
    </ligand>
</feature>
<comment type="caution">
    <text evidence="9">The sequence shown here is derived from an EMBL/GenBank/DDBJ whole genome shotgun (WGS) entry which is preliminary data.</text>
</comment>
<evidence type="ECO:0000256" key="2">
    <source>
        <dbReference type="ARBA" id="ARBA00004963"/>
    </source>
</evidence>
<dbReference type="SUPFAM" id="SSF56281">
    <property type="entry name" value="Metallo-hydrolase/oxidoreductase"/>
    <property type="match status" value="1"/>
</dbReference>
<keyword evidence="6 7" id="KW-0862">Zinc</keyword>
<dbReference type="EMBL" id="JAGDFX010000009">
    <property type="protein sequence ID" value="MBO1519820.1"/>
    <property type="molecule type" value="Genomic_DNA"/>
</dbReference>
<feature type="domain" description="Metallo-beta-lactamase" evidence="8">
    <location>
        <begin position="11"/>
        <end position="175"/>
    </location>
</feature>
<dbReference type="NCBIfam" id="TIGR03413">
    <property type="entry name" value="GSH_gloB"/>
    <property type="match status" value="1"/>
</dbReference>
<comment type="pathway">
    <text evidence="2 7">Secondary metabolite metabolism; methylglyoxal degradation; (R)-lactate from methylglyoxal: step 2/2.</text>
</comment>
<dbReference type="CDD" id="cd07723">
    <property type="entry name" value="hydroxyacylglutathione_hydrolase_MBL-fold"/>
    <property type="match status" value="1"/>
</dbReference>
<dbReference type="InterPro" id="IPR050110">
    <property type="entry name" value="Glyoxalase_II_hydrolase"/>
</dbReference>
<dbReference type="Proteomes" id="UP000664882">
    <property type="component" value="Unassembled WGS sequence"/>
</dbReference>
<comment type="catalytic activity">
    <reaction evidence="1 7">
        <text>an S-(2-hydroxyacyl)glutathione + H2O = a 2-hydroxy carboxylate + glutathione + H(+)</text>
        <dbReference type="Rhea" id="RHEA:21864"/>
        <dbReference type="ChEBI" id="CHEBI:15377"/>
        <dbReference type="ChEBI" id="CHEBI:15378"/>
        <dbReference type="ChEBI" id="CHEBI:57925"/>
        <dbReference type="ChEBI" id="CHEBI:58896"/>
        <dbReference type="ChEBI" id="CHEBI:71261"/>
        <dbReference type="EC" id="3.1.2.6"/>
    </reaction>
</comment>
<dbReference type="GO" id="GO:0004416">
    <property type="term" value="F:hydroxyacylglutathione hydrolase activity"/>
    <property type="evidence" value="ECO:0007669"/>
    <property type="project" value="UniProtKB-EC"/>
</dbReference>
<feature type="binding site" evidence="7">
    <location>
        <position position="57"/>
    </location>
    <ligand>
        <name>Zn(2+)</name>
        <dbReference type="ChEBI" id="CHEBI:29105"/>
        <label>2</label>
    </ligand>
</feature>
<dbReference type="InterPro" id="IPR001279">
    <property type="entry name" value="Metallo-B-lactamas"/>
</dbReference>
<name>A0ABS3NH20_9GAMM</name>
<dbReference type="InterPro" id="IPR032282">
    <property type="entry name" value="HAGH_C"/>
</dbReference>
<feature type="binding site" evidence="7">
    <location>
        <position position="137"/>
    </location>
    <ligand>
        <name>Zn(2+)</name>
        <dbReference type="ChEBI" id="CHEBI:29105"/>
        <label>2</label>
    </ligand>
</feature>
<comment type="similarity">
    <text evidence="3 7">Belongs to the metallo-beta-lactamase superfamily. Glyoxalase II family.</text>
</comment>
<gene>
    <name evidence="7 9" type="primary">gloB</name>
    <name evidence="9" type="ORF">J3U76_09300</name>
</gene>
<dbReference type="Gene3D" id="3.60.15.10">
    <property type="entry name" value="Ribonuclease Z/Hydroxyacylglutathione hydrolase-like"/>
    <property type="match status" value="1"/>
</dbReference>
<feature type="binding site" evidence="7">
    <location>
        <position position="54"/>
    </location>
    <ligand>
        <name>Zn(2+)</name>
        <dbReference type="ChEBI" id="CHEBI:29105"/>
        <label>1</label>
    </ligand>
</feature>
<protein>
    <recommendedName>
        <fullName evidence="7">Hydroxyacylglutathione hydrolase</fullName>
        <ecNumber evidence="7">3.1.2.6</ecNumber>
    </recommendedName>
    <alternativeName>
        <fullName evidence="7">Glyoxalase II</fullName>
        <shortName evidence="7">Glx II</shortName>
    </alternativeName>
</protein>
<organism evidence="9 10">
    <name type="scientific">Oceanisphaera pacifica</name>
    <dbReference type="NCBI Taxonomy" id="2818389"/>
    <lineage>
        <taxon>Bacteria</taxon>
        <taxon>Pseudomonadati</taxon>
        <taxon>Pseudomonadota</taxon>
        <taxon>Gammaproteobacteria</taxon>
        <taxon>Aeromonadales</taxon>
        <taxon>Aeromonadaceae</taxon>
        <taxon>Oceanisphaera</taxon>
    </lineage>
</organism>
<dbReference type="EC" id="3.1.2.6" evidence="7"/>
<keyword evidence="10" id="KW-1185">Reference proteome</keyword>
<keyword evidence="4 7" id="KW-0479">Metal-binding</keyword>
<accession>A0ABS3NH20</accession>
<feature type="binding site" evidence="7">
    <location>
        <position position="112"/>
    </location>
    <ligand>
        <name>Zn(2+)</name>
        <dbReference type="ChEBI" id="CHEBI:29105"/>
        <label>1</label>
    </ligand>
</feature>
<evidence type="ECO:0000256" key="4">
    <source>
        <dbReference type="ARBA" id="ARBA00022723"/>
    </source>
</evidence>
<dbReference type="PANTHER" id="PTHR43705">
    <property type="entry name" value="HYDROXYACYLGLUTATHIONE HYDROLASE"/>
    <property type="match status" value="1"/>
</dbReference>
<dbReference type="Pfam" id="PF16123">
    <property type="entry name" value="HAGH_C"/>
    <property type="match status" value="1"/>
</dbReference>
<evidence type="ECO:0000259" key="8">
    <source>
        <dbReference type="SMART" id="SM00849"/>
    </source>
</evidence>
<keyword evidence="5 7" id="KW-0378">Hydrolase</keyword>
<comment type="subunit">
    <text evidence="7">Monomer.</text>
</comment>
<feature type="binding site" evidence="7">
    <location>
        <position position="52"/>
    </location>
    <ligand>
        <name>Zn(2+)</name>
        <dbReference type="ChEBI" id="CHEBI:29105"/>
        <label>1</label>
    </ligand>
</feature>
<sequence>MNISPICAFQDNYIWLLSNNKHAVVVDPGQAAPIEQVLAERGLILTDILITHHHYDHTGGVQALLKNWPHAKVYAPADEPLPSSNAVALNDGDTLNLSELNLTFNVMKVPGHTLGHIAFYAANDNDSVSHPLLFCGDTLFSGGCGRLFEGTPQQMYDSLQRLKALPDATQVYCTHEYTQSNLAFGYAVEPSNNALKKHIQSVAKCRQQGIPTLPSSIGLEKAINVFLRSDLANVKASIQAHAGAPLTESTQVFAALRRWKDDF</sequence>
<evidence type="ECO:0000256" key="7">
    <source>
        <dbReference type="HAMAP-Rule" id="MF_01374"/>
    </source>
</evidence>
<comment type="cofactor">
    <cofactor evidence="7">
        <name>Zn(2+)</name>
        <dbReference type="ChEBI" id="CHEBI:29105"/>
    </cofactor>
    <text evidence="7">Binds 2 Zn(2+) ions per subunit.</text>
</comment>
<dbReference type="Pfam" id="PF00753">
    <property type="entry name" value="Lactamase_B"/>
    <property type="match status" value="1"/>
</dbReference>
<feature type="binding site" evidence="7">
    <location>
        <position position="175"/>
    </location>
    <ligand>
        <name>Zn(2+)</name>
        <dbReference type="ChEBI" id="CHEBI:29105"/>
        <label>2</label>
    </ligand>
</feature>
<evidence type="ECO:0000256" key="3">
    <source>
        <dbReference type="ARBA" id="ARBA00006759"/>
    </source>
</evidence>
<dbReference type="PANTHER" id="PTHR43705:SF1">
    <property type="entry name" value="HYDROXYACYLGLUTATHIONE HYDROLASE GLOB"/>
    <property type="match status" value="1"/>
</dbReference>
<dbReference type="PIRSF" id="PIRSF005457">
    <property type="entry name" value="Glx"/>
    <property type="match status" value="1"/>
</dbReference>
<evidence type="ECO:0000256" key="5">
    <source>
        <dbReference type="ARBA" id="ARBA00022801"/>
    </source>
</evidence>
<dbReference type="InterPro" id="IPR035680">
    <property type="entry name" value="Clx_II_MBL"/>
</dbReference>
<evidence type="ECO:0000256" key="6">
    <source>
        <dbReference type="ARBA" id="ARBA00022833"/>
    </source>
</evidence>
<dbReference type="SMART" id="SM00849">
    <property type="entry name" value="Lactamase_B"/>
    <property type="match status" value="1"/>
</dbReference>
<comment type="function">
    <text evidence="7">Thiolesterase that catalyzes the hydrolysis of S-D-lactoyl-glutathione to form glutathione and D-lactic acid.</text>
</comment>
<proteinExistence type="inferred from homology"/>
<dbReference type="InterPro" id="IPR036866">
    <property type="entry name" value="RibonucZ/Hydroxyglut_hydro"/>
</dbReference>
<reference evidence="9 10" key="1">
    <citation type="submission" date="2021-03" db="EMBL/GenBank/DDBJ databases">
        <title>Oceanisphaera sp. nov., isolated from the intestine.</title>
        <authorList>
            <person name="Zhao L.-H."/>
            <person name="Shi L.-F."/>
        </authorList>
    </citation>
    <scope>NUCLEOTIDE SEQUENCE [LARGE SCALE GENOMIC DNA]</scope>
    <source>
        <strain evidence="9 10">DM8</strain>
    </source>
</reference>
<evidence type="ECO:0000313" key="9">
    <source>
        <dbReference type="EMBL" id="MBO1519820.1"/>
    </source>
</evidence>
<evidence type="ECO:0000256" key="1">
    <source>
        <dbReference type="ARBA" id="ARBA00001623"/>
    </source>
</evidence>